<dbReference type="Gene3D" id="1.10.10.1940">
    <property type="match status" value="1"/>
</dbReference>
<evidence type="ECO:0000313" key="4">
    <source>
        <dbReference type="Proteomes" id="UP000046395"/>
    </source>
</evidence>
<dbReference type="Gene3D" id="3.40.390.10">
    <property type="entry name" value="Collagenase (Catalytic Domain)"/>
    <property type="match status" value="1"/>
</dbReference>
<sequence length="221" mass="25480">MVEYTLRFAFLFLLSLACFYQEPTDENDEDGNEAEFNWFWPQAVIPYQIIDTASNATAEVIQTAMYVLEKVTCLRFAPLIQNLSYSHYVNIYVTDDVVCDATVGRQQNGVSSVWLNRKRCLQVNVVYRCQQEKECRDALAKATCMNEGVMQMACNDTVWAQLKCAETCGYCRPFRSPRSHCEDNSLLCDHWAKQDLCKGLAPSFYRFEVIAEWCPKSCKRC</sequence>
<dbReference type="Pfam" id="PF01400">
    <property type="entry name" value="Astacin"/>
    <property type="match status" value="1"/>
</dbReference>
<evidence type="ECO:0000256" key="2">
    <source>
        <dbReference type="SAM" id="SignalP"/>
    </source>
</evidence>
<feature type="signal peptide" evidence="2">
    <location>
        <begin position="1"/>
        <end position="21"/>
    </location>
</feature>
<dbReference type="InterPro" id="IPR024079">
    <property type="entry name" value="MetalloPept_cat_dom_sf"/>
</dbReference>
<comment type="caution">
    <text evidence="1">Lacks conserved residue(s) required for the propagation of feature annotation.</text>
</comment>
<accession>A0A5S6R406</accession>
<organism evidence="4 5">
    <name type="scientific">Trichuris muris</name>
    <name type="common">Mouse whipworm</name>
    <dbReference type="NCBI Taxonomy" id="70415"/>
    <lineage>
        <taxon>Eukaryota</taxon>
        <taxon>Metazoa</taxon>
        <taxon>Ecdysozoa</taxon>
        <taxon>Nematoda</taxon>
        <taxon>Enoplea</taxon>
        <taxon>Dorylaimia</taxon>
        <taxon>Trichinellida</taxon>
        <taxon>Trichuridae</taxon>
        <taxon>Trichuris</taxon>
    </lineage>
</organism>
<dbReference type="PROSITE" id="PS51670">
    <property type="entry name" value="SHKT"/>
    <property type="match status" value="1"/>
</dbReference>
<name>A0A5S6R406_TRIMR</name>
<dbReference type="AlphaFoldDB" id="A0A5S6R406"/>
<reference evidence="5" key="1">
    <citation type="submission" date="2019-12" db="UniProtKB">
        <authorList>
            <consortium name="WormBaseParasite"/>
        </authorList>
    </citation>
    <scope>IDENTIFICATION</scope>
</reference>
<dbReference type="WBParaSite" id="TMUE_3000014163.1">
    <property type="protein sequence ID" value="TMUE_3000014163.1"/>
    <property type="gene ID" value="WBGene00289528"/>
</dbReference>
<dbReference type="SMART" id="SM00254">
    <property type="entry name" value="ShKT"/>
    <property type="match status" value="2"/>
</dbReference>
<feature type="domain" description="ShKT" evidence="3">
    <location>
        <begin position="181"/>
        <end position="221"/>
    </location>
</feature>
<feature type="chain" id="PRO_5024271271" evidence="2">
    <location>
        <begin position="22"/>
        <end position="221"/>
    </location>
</feature>
<evidence type="ECO:0000313" key="5">
    <source>
        <dbReference type="WBParaSite" id="TMUE_3000014163.1"/>
    </source>
</evidence>
<dbReference type="InterPro" id="IPR003582">
    <property type="entry name" value="ShKT_dom"/>
</dbReference>
<evidence type="ECO:0000256" key="1">
    <source>
        <dbReference type="PROSITE-ProRule" id="PRU01005"/>
    </source>
</evidence>
<keyword evidence="2" id="KW-0732">Signal</keyword>
<evidence type="ECO:0000259" key="3">
    <source>
        <dbReference type="PROSITE" id="PS51670"/>
    </source>
</evidence>
<dbReference type="Pfam" id="PF01549">
    <property type="entry name" value="ShK"/>
    <property type="match status" value="1"/>
</dbReference>
<keyword evidence="4" id="KW-1185">Reference proteome</keyword>
<dbReference type="SUPFAM" id="SSF55486">
    <property type="entry name" value="Metalloproteases ('zincins'), catalytic domain"/>
    <property type="match status" value="1"/>
</dbReference>
<proteinExistence type="predicted"/>
<protein>
    <submittedName>
        <fullName evidence="5">ShKT domain-containing protein</fullName>
    </submittedName>
</protein>
<dbReference type="GO" id="GO:0004222">
    <property type="term" value="F:metalloendopeptidase activity"/>
    <property type="evidence" value="ECO:0007669"/>
    <property type="project" value="InterPro"/>
</dbReference>
<dbReference type="InterPro" id="IPR001506">
    <property type="entry name" value="Peptidase_M12A"/>
</dbReference>
<dbReference type="STRING" id="70415.A0A5S6R406"/>
<dbReference type="PROSITE" id="PS51257">
    <property type="entry name" value="PROKAR_LIPOPROTEIN"/>
    <property type="match status" value="1"/>
</dbReference>
<dbReference type="GO" id="GO:0006508">
    <property type="term" value="P:proteolysis"/>
    <property type="evidence" value="ECO:0007669"/>
    <property type="project" value="InterPro"/>
</dbReference>
<dbReference type="Proteomes" id="UP000046395">
    <property type="component" value="Unassembled WGS sequence"/>
</dbReference>